<dbReference type="Gene3D" id="2.60.40.1080">
    <property type="match status" value="2"/>
</dbReference>
<accession>A0A917HFG5</accession>
<dbReference type="InterPro" id="IPR006584">
    <property type="entry name" value="Cellulose-bd_IV"/>
</dbReference>
<dbReference type="InterPro" id="IPR005084">
    <property type="entry name" value="CBM6"/>
</dbReference>
<proteinExistence type="predicted"/>
<keyword evidence="1" id="KW-0732">Signal</keyword>
<dbReference type="Pfam" id="PF03422">
    <property type="entry name" value="CBM_6"/>
    <property type="match status" value="1"/>
</dbReference>
<dbReference type="Proteomes" id="UP000660862">
    <property type="component" value="Unassembled WGS sequence"/>
</dbReference>
<dbReference type="GO" id="GO:0030246">
    <property type="term" value="F:carbohydrate binding"/>
    <property type="evidence" value="ECO:0007669"/>
    <property type="project" value="InterPro"/>
</dbReference>
<dbReference type="AlphaFoldDB" id="A0A917HFG5"/>
<sequence length="354" mass="38679">MKNKFNYLALGILLSLCTMGCDDYEVKDIPKNIYVDKASLSLFVGEQMQLKVSPTDGTYNYQWTSEDPAIATVSSSGLVQAISSGFTNVIVTGGPAKTLVPITSITRIPLEDVILSENNIELMPGGQKTLLATFIPATANDIPDWQWVSENPEIATVSENGEITAIGEGITHIVYRAGTVEQRAVVDVSFTSPFNGPHILSAAAERIIYAADFDYGGEGLAFHDADATSAIGNDNYRRGKGDTESFAVEIEGDGNNIGYINGGEWWQYTVYVQDAGEYWFDLGLSAAGDAKLRVEVDGVNVTGTVDVPNNGSWADWRWFPDPRLVINFTAGKHKVRIFTEQSGFNLRGMRFFKK</sequence>
<organism evidence="3 4">
    <name type="scientific">Parapedobacter pyrenivorans</name>
    <dbReference type="NCBI Taxonomy" id="1305674"/>
    <lineage>
        <taxon>Bacteria</taxon>
        <taxon>Pseudomonadati</taxon>
        <taxon>Bacteroidota</taxon>
        <taxon>Sphingobacteriia</taxon>
        <taxon>Sphingobacteriales</taxon>
        <taxon>Sphingobacteriaceae</taxon>
        <taxon>Parapedobacter</taxon>
    </lineage>
</organism>
<dbReference type="SUPFAM" id="SSF49373">
    <property type="entry name" value="Invasin/intimin cell-adhesion fragments"/>
    <property type="match status" value="2"/>
</dbReference>
<protein>
    <recommendedName>
        <fullName evidence="2">CBM6 domain-containing protein</fullName>
    </recommendedName>
</protein>
<gene>
    <name evidence="3" type="ORF">GCM10007415_06820</name>
</gene>
<evidence type="ECO:0000256" key="1">
    <source>
        <dbReference type="ARBA" id="ARBA00022729"/>
    </source>
</evidence>
<dbReference type="EMBL" id="BMER01000001">
    <property type="protein sequence ID" value="GGG77516.1"/>
    <property type="molecule type" value="Genomic_DNA"/>
</dbReference>
<comment type="caution">
    <text evidence="3">The sequence shown here is derived from an EMBL/GenBank/DDBJ whole genome shotgun (WGS) entry which is preliminary data.</text>
</comment>
<dbReference type="SUPFAM" id="SSF49785">
    <property type="entry name" value="Galactose-binding domain-like"/>
    <property type="match status" value="1"/>
</dbReference>
<dbReference type="Gene3D" id="2.60.120.260">
    <property type="entry name" value="Galactose-binding domain-like"/>
    <property type="match status" value="1"/>
</dbReference>
<dbReference type="RefSeq" id="WP_188504517.1">
    <property type="nucleotide sequence ID" value="NZ_BMER01000001.1"/>
</dbReference>
<evidence type="ECO:0000313" key="3">
    <source>
        <dbReference type="EMBL" id="GGG77516.1"/>
    </source>
</evidence>
<name>A0A917HFG5_9SPHI</name>
<dbReference type="Pfam" id="PF02368">
    <property type="entry name" value="Big_2"/>
    <property type="match status" value="2"/>
</dbReference>
<reference evidence="3" key="2">
    <citation type="submission" date="2020-09" db="EMBL/GenBank/DDBJ databases">
        <authorList>
            <person name="Sun Q."/>
            <person name="Zhou Y."/>
        </authorList>
    </citation>
    <scope>NUCLEOTIDE SEQUENCE</scope>
    <source>
        <strain evidence="3">CGMCC 1.12195</strain>
    </source>
</reference>
<dbReference type="SMART" id="SM00606">
    <property type="entry name" value="CBD_IV"/>
    <property type="match status" value="1"/>
</dbReference>
<keyword evidence="4" id="KW-1185">Reference proteome</keyword>
<evidence type="ECO:0000313" key="4">
    <source>
        <dbReference type="Proteomes" id="UP000660862"/>
    </source>
</evidence>
<dbReference type="CDD" id="cd04080">
    <property type="entry name" value="CBM6_cellulase-like"/>
    <property type="match status" value="1"/>
</dbReference>
<dbReference type="InterPro" id="IPR008964">
    <property type="entry name" value="Invasin/intimin_cell_adhesion"/>
</dbReference>
<dbReference type="SMART" id="SM00635">
    <property type="entry name" value="BID_2"/>
    <property type="match status" value="2"/>
</dbReference>
<reference evidence="3" key="1">
    <citation type="journal article" date="2014" name="Int. J. Syst. Evol. Microbiol.">
        <title>Complete genome sequence of Corynebacterium casei LMG S-19264T (=DSM 44701T), isolated from a smear-ripened cheese.</title>
        <authorList>
            <consortium name="US DOE Joint Genome Institute (JGI-PGF)"/>
            <person name="Walter F."/>
            <person name="Albersmeier A."/>
            <person name="Kalinowski J."/>
            <person name="Ruckert C."/>
        </authorList>
    </citation>
    <scope>NUCLEOTIDE SEQUENCE</scope>
    <source>
        <strain evidence="3">CGMCC 1.12195</strain>
    </source>
</reference>
<dbReference type="InterPro" id="IPR008979">
    <property type="entry name" value="Galactose-bd-like_sf"/>
</dbReference>
<evidence type="ECO:0000259" key="2">
    <source>
        <dbReference type="PROSITE" id="PS51175"/>
    </source>
</evidence>
<dbReference type="PROSITE" id="PS51175">
    <property type="entry name" value="CBM6"/>
    <property type="match status" value="1"/>
</dbReference>
<dbReference type="InterPro" id="IPR003343">
    <property type="entry name" value="Big_2"/>
</dbReference>
<feature type="domain" description="CBM6" evidence="2">
    <location>
        <begin position="229"/>
        <end position="352"/>
    </location>
</feature>